<protein>
    <submittedName>
        <fullName evidence="1">Uncharacterized protein</fullName>
    </submittedName>
</protein>
<accession>A0A852ZQ39</accession>
<name>A0A852ZQ39_9ACTN</name>
<reference evidence="1 2" key="1">
    <citation type="submission" date="2020-07" db="EMBL/GenBank/DDBJ databases">
        <title>Sequencing the genomes of 1000 actinobacteria strains.</title>
        <authorList>
            <person name="Klenk H.-P."/>
        </authorList>
    </citation>
    <scope>NUCLEOTIDE SEQUENCE [LARGE SCALE GENOMIC DNA]</scope>
    <source>
        <strain evidence="1 2">DSM 42178</strain>
    </source>
</reference>
<organism evidence="1 2">
    <name type="scientific">Allostreptomyces psammosilenae</name>
    <dbReference type="NCBI Taxonomy" id="1892865"/>
    <lineage>
        <taxon>Bacteria</taxon>
        <taxon>Bacillati</taxon>
        <taxon>Actinomycetota</taxon>
        <taxon>Actinomycetes</taxon>
        <taxon>Kitasatosporales</taxon>
        <taxon>Streptomycetaceae</taxon>
        <taxon>Allostreptomyces</taxon>
    </lineage>
</organism>
<proteinExistence type="predicted"/>
<dbReference type="EMBL" id="JACBZD010000001">
    <property type="protein sequence ID" value="NYI03380.1"/>
    <property type="molecule type" value="Genomic_DNA"/>
</dbReference>
<dbReference type="Proteomes" id="UP000567795">
    <property type="component" value="Unassembled WGS sequence"/>
</dbReference>
<dbReference type="RefSeq" id="WP_179812441.1">
    <property type="nucleotide sequence ID" value="NZ_JACBZD010000001.1"/>
</dbReference>
<keyword evidence="2" id="KW-1185">Reference proteome</keyword>
<gene>
    <name evidence="1" type="ORF">FHU37_000323</name>
</gene>
<evidence type="ECO:0000313" key="2">
    <source>
        <dbReference type="Proteomes" id="UP000567795"/>
    </source>
</evidence>
<sequence length="126" mass="13796">MANNTHPNERSTDENSRPAILYLAGPFTPEAFDAAEKTCEDYAAAHALHVASRVTDQDAAVRLPQRNGWSYVRWLLRIDYARTILTLDGCLGTPTELATLRTSLTRAHDATVISLPAPHSPKANGQ</sequence>
<dbReference type="AlphaFoldDB" id="A0A852ZQ39"/>
<comment type="caution">
    <text evidence="1">The sequence shown here is derived from an EMBL/GenBank/DDBJ whole genome shotgun (WGS) entry which is preliminary data.</text>
</comment>
<evidence type="ECO:0000313" key="1">
    <source>
        <dbReference type="EMBL" id="NYI03380.1"/>
    </source>
</evidence>